<evidence type="ECO:0000313" key="2">
    <source>
        <dbReference type="Proteomes" id="UP001152795"/>
    </source>
</evidence>
<evidence type="ECO:0000313" key="1">
    <source>
        <dbReference type="EMBL" id="CAB4046289.1"/>
    </source>
</evidence>
<sequence>MPSTTALKAKFSTAADRLEVFLDVYANPDESKLRASVAKATSSKLENLLEIFINSYETFCETFPTSPDDSSSEEISSTSKRCADLLARSDKLSIILDTVKIEASSSSDNVPENKPEKKTKFPKVELRSFDEINPDIWFDQLALQMRAAKITDEHHQFAT</sequence>
<protein>
    <submittedName>
        <fullName evidence="1">Uncharacterized protein</fullName>
    </submittedName>
</protein>
<feature type="non-terminal residue" evidence="1">
    <location>
        <position position="159"/>
    </location>
</feature>
<dbReference type="Proteomes" id="UP001152795">
    <property type="component" value="Unassembled WGS sequence"/>
</dbReference>
<accession>A0A6S7LWJ0</accession>
<reference evidence="1" key="1">
    <citation type="submission" date="2020-04" db="EMBL/GenBank/DDBJ databases">
        <authorList>
            <person name="Alioto T."/>
            <person name="Alioto T."/>
            <person name="Gomez Garrido J."/>
        </authorList>
    </citation>
    <scope>NUCLEOTIDE SEQUENCE</scope>
    <source>
        <strain evidence="1">A484AB</strain>
    </source>
</reference>
<proteinExistence type="predicted"/>
<keyword evidence="2" id="KW-1185">Reference proteome</keyword>
<dbReference type="AlphaFoldDB" id="A0A6S7LWJ0"/>
<name>A0A6S7LWJ0_PARCT</name>
<dbReference type="EMBL" id="CACRXK020049237">
    <property type="protein sequence ID" value="CAB4046289.1"/>
    <property type="molecule type" value="Genomic_DNA"/>
</dbReference>
<comment type="caution">
    <text evidence="1">The sequence shown here is derived from an EMBL/GenBank/DDBJ whole genome shotgun (WGS) entry which is preliminary data.</text>
</comment>
<gene>
    <name evidence="1" type="ORF">PACLA_8A073826</name>
</gene>
<organism evidence="1 2">
    <name type="scientific">Paramuricea clavata</name>
    <name type="common">Red gorgonian</name>
    <name type="synonym">Violescent sea-whip</name>
    <dbReference type="NCBI Taxonomy" id="317549"/>
    <lineage>
        <taxon>Eukaryota</taxon>
        <taxon>Metazoa</taxon>
        <taxon>Cnidaria</taxon>
        <taxon>Anthozoa</taxon>
        <taxon>Octocorallia</taxon>
        <taxon>Malacalcyonacea</taxon>
        <taxon>Plexauridae</taxon>
        <taxon>Paramuricea</taxon>
    </lineage>
</organism>